<dbReference type="PANTHER" id="PTHR10381">
    <property type="entry name" value="ATP-DEPENDENT CLP PROTEASE PROTEOLYTIC SUBUNIT"/>
    <property type="match status" value="1"/>
</dbReference>
<dbReference type="Gramene" id="MELO3C032145.2.1">
    <property type="protein sequence ID" value="MELO3C032145.2.1"/>
    <property type="gene ID" value="MELO3C032145.2"/>
</dbReference>
<protein>
    <submittedName>
        <fullName evidence="2">Uncharacterized protein</fullName>
    </submittedName>
</protein>
<evidence type="ECO:0000256" key="1">
    <source>
        <dbReference type="SAM" id="MobiDB-lite"/>
    </source>
</evidence>
<dbReference type="SUPFAM" id="SSF52096">
    <property type="entry name" value="ClpP/crotonase"/>
    <property type="match status" value="1"/>
</dbReference>
<evidence type="ECO:0000313" key="2">
    <source>
        <dbReference type="EnsemblPlants" id="MELO3C032145.2.1"/>
    </source>
</evidence>
<dbReference type="InterPro" id="IPR023562">
    <property type="entry name" value="ClpP/TepA"/>
</dbReference>
<accession>A0A9I9ED76</accession>
<proteinExistence type="predicted"/>
<dbReference type="GO" id="GO:0004176">
    <property type="term" value="F:ATP-dependent peptidase activity"/>
    <property type="evidence" value="ECO:0007669"/>
    <property type="project" value="TreeGrafter"/>
</dbReference>
<dbReference type="GO" id="GO:0006515">
    <property type="term" value="P:protein quality control for misfolded or incompletely synthesized proteins"/>
    <property type="evidence" value="ECO:0007669"/>
    <property type="project" value="TreeGrafter"/>
</dbReference>
<feature type="region of interest" description="Disordered" evidence="1">
    <location>
        <begin position="182"/>
        <end position="204"/>
    </location>
</feature>
<dbReference type="EnsemblPlants" id="MELO3C032145.2.1">
    <property type="protein sequence ID" value="MELO3C032145.2.1"/>
    <property type="gene ID" value="MELO3C032145.2"/>
</dbReference>
<name>A0A9I9ED76_CUCME</name>
<dbReference type="InterPro" id="IPR029045">
    <property type="entry name" value="ClpP/crotonase-like_dom_sf"/>
</dbReference>
<dbReference type="AlphaFoldDB" id="A0A9I9ED76"/>
<dbReference type="GO" id="GO:0009368">
    <property type="term" value="C:endopeptidase Clp complex"/>
    <property type="evidence" value="ECO:0007669"/>
    <property type="project" value="TreeGrafter"/>
</dbReference>
<dbReference type="GO" id="GO:0004252">
    <property type="term" value="F:serine-type endopeptidase activity"/>
    <property type="evidence" value="ECO:0007669"/>
    <property type="project" value="TreeGrafter"/>
</dbReference>
<dbReference type="Gene3D" id="3.90.226.10">
    <property type="entry name" value="2-enoyl-CoA Hydratase, Chain A, domain 1"/>
    <property type="match status" value="1"/>
</dbReference>
<sequence length="215" mass="23913">RTPDAQRKCLENLTIPDAISNASGITTHITEELLMASRKWTYILDAMQGASRFTCQDWYPVSLCNARDLSLIPFPTIFSFFPFPTIFPFPPKLITPAPVIEPQSLPHRSPSMLTRPVASSTKSDFCYSRNANSSRARTIRCSGALDDNMTNIIVAQLLYLDVVDPNEDITMYVNSRVGSVTAGHGVANGRSKQSRSEKKSRRKAMLKFGMKPIPV</sequence>
<dbReference type="Pfam" id="PF00574">
    <property type="entry name" value="CLP_protease"/>
    <property type="match status" value="1"/>
</dbReference>
<reference evidence="2" key="1">
    <citation type="submission" date="2023-03" db="UniProtKB">
        <authorList>
            <consortium name="EnsemblPlants"/>
        </authorList>
    </citation>
    <scope>IDENTIFICATION</scope>
</reference>
<organism evidence="2">
    <name type="scientific">Cucumis melo</name>
    <name type="common">Muskmelon</name>
    <dbReference type="NCBI Taxonomy" id="3656"/>
    <lineage>
        <taxon>Eukaryota</taxon>
        <taxon>Viridiplantae</taxon>
        <taxon>Streptophyta</taxon>
        <taxon>Embryophyta</taxon>
        <taxon>Tracheophyta</taxon>
        <taxon>Spermatophyta</taxon>
        <taxon>Magnoliopsida</taxon>
        <taxon>eudicotyledons</taxon>
        <taxon>Gunneridae</taxon>
        <taxon>Pentapetalae</taxon>
        <taxon>rosids</taxon>
        <taxon>fabids</taxon>
        <taxon>Cucurbitales</taxon>
        <taxon>Cucurbitaceae</taxon>
        <taxon>Benincaseae</taxon>
        <taxon>Cucumis</taxon>
    </lineage>
</organism>
<dbReference type="GO" id="GO:0051117">
    <property type="term" value="F:ATPase binding"/>
    <property type="evidence" value="ECO:0007669"/>
    <property type="project" value="TreeGrafter"/>
</dbReference>
<dbReference type="PANTHER" id="PTHR10381:SF12">
    <property type="entry name" value="ATP-DEPENDENT CLP PROTEASE PROTEOLYTIC SUBUNIT 5, CHLOROPLASTIC"/>
    <property type="match status" value="1"/>
</dbReference>